<accession>A0A026WHF4</accession>
<keyword evidence="3" id="KW-1185">Reference proteome</keyword>
<proteinExistence type="predicted"/>
<reference evidence="2 3" key="1">
    <citation type="journal article" date="2014" name="Curr. Biol.">
        <title>The genome of the clonal raider ant Cerapachys biroi.</title>
        <authorList>
            <person name="Oxley P.R."/>
            <person name="Ji L."/>
            <person name="Fetter-Pruneda I."/>
            <person name="McKenzie S.K."/>
            <person name="Li C."/>
            <person name="Hu H."/>
            <person name="Zhang G."/>
            <person name="Kronauer D.J."/>
        </authorList>
    </citation>
    <scope>NUCLEOTIDE SEQUENCE [LARGE SCALE GENOMIC DNA]</scope>
</reference>
<evidence type="ECO:0000313" key="2">
    <source>
        <dbReference type="EMBL" id="EZA55403.1"/>
    </source>
</evidence>
<name>A0A026WHF4_OOCBI</name>
<dbReference type="AlphaFoldDB" id="A0A026WHF4"/>
<feature type="region of interest" description="Disordered" evidence="1">
    <location>
        <begin position="1"/>
        <end position="64"/>
    </location>
</feature>
<sequence>MEHGHEQIGPPTTPLLYPILCKRGQSDGDGRRYRGDATEPEGNGGRERVCGRVDKGTREAAGSC</sequence>
<evidence type="ECO:0000313" key="3">
    <source>
        <dbReference type="Proteomes" id="UP000053097"/>
    </source>
</evidence>
<evidence type="ECO:0000256" key="1">
    <source>
        <dbReference type="SAM" id="MobiDB-lite"/>
    </source>
</evidence>
<feature type="compositionally biased region" description="Basic and acidic residues" evidence="1">
    <location>
        <begin position="24"/>
        <end position="37"/>
    </location>
</feature>
<protein>
    <submittedName>
        <fullName evidence="2">Uncharacterized protein</fullName>
    </submittedName>
</protein>
<dbReference type="Proteomes" id="UP000053097">
    <property type="component" value="Unassembled WGS sequence"/>
</dbReference>
<gene>
    <name evidence="2" type="ORF">X777_04364</name>
</gene>
<dbReference type="EMBL" id="KK107207">
    <property type="protein sequence ID" value="EZA55403.1"/>
    <property type="molecule type" value="Genomic_DNA"/>
</dbReference>
<feature type="compositionally biased region" description="Basic and acidic residues" evidence="1">
    <location>
        <begin position="44"/>
        <end position="58"/>
    </location>
</feature>
<organism evidence="2 3">
    <name type="scientific">Ooceraea biroi</name>
    <name type="common">Clonal raider ant</name>
    <name type="synonym">Cerapachys biroi</name>
    <dbReference type="NCBI Taxonomy" id="2015173"/>
    <lineage>
        <taxon>Eukaryota</taxon>
        <taxon>Metazoa</taxon>
        <taxon>Ecdysozoa</taxon>
        <taxon>Arthropoda</taxon>
        <taxon>Hexapoda</taxon>
        <taxon>Insecta</taxon>
        <taxon>Pterygota</taxon>
        <taxon>Neoptera</taxon>
        <taxon>Endopterygota</taxon>
        <taxon>Hymenoptera</taxon>
        <taxon>Apocrita</taxon>
        <taxon>Aculeata</taxon>
        <taxon>Formicoidea</taxon>
        <taxon>Formicidae</taxon>
        <taxon>Dorylinae</taxon>
        <taxon>Ooceraea</taxon>
    </lineage>
</organism>